<organism evidence="1 2">
    <name type="scientific">Schizopora paradoxa</name>
    <dbReference type="NCBI Taxonomy" id="27342"/>
    <lineage>
        <taxon>Eukaryota</taxon>
        <taxon>Fungi</taxon>
        <taxon>Dikarya</taxon>
        <taxon>Basidiomycota</taxon>
        <taxon>Agaricomycotina</taxon>
        <taxon>Agaricomycetes</taxon>
        <taxon>Hymenochaetales</taxon>
        <taxon>Schizoporaceae</taxon>
        <taxon>Schizopora</taxon>
    </lineage>
</organism>
<protein>
    <recommendedName>
        <fullName evidence="3">JmjC domain-containing protein</fullName>
    </recommendedName>
</protein>
<keyword evidence="2" id="KW-1185">Reference proteome</keyword>
<name>A0A0H2RHK5_9AGAM</name>
<dbReference type="EMBL" id="KQ086580">
    <property type="protein sequence ID" value="KLO04351.1"/>
    <property type="molecule type" value="Genomic_DNA"/>
</dbReference>
<gene>
    <name evidence="1" type="ORF">SCHPADRAFT_947765</name>
</gene>
<reference evidence="1 2" key="1">
    <citation type="submission" date="2015-04" db="EMBL/GenBank/DDBJ databases">
        <title>Complete genome sequence of Schizopora paradoxa KUC8140, a cosmopolitan wood degrader in East Asia.</title>
        <authorList>
            <consortium name="DOE Joint Genome Institute"/>
            <person name="Min B."/>
            <person name="Park H."/>
            <person name="Jang Y."/>
            <person name="Kim J.-J."/>
            <person name="Kim K.H."/>
            <person name="Pangilinan J."/>
            <person name="Lipzen A."/>
            <person name="Riley R."/>
            <person name="Grigoriev I.V."/>
            <person name="Spatafora J.W."/>
            <person name="Choi I.-G."/>
        </authorList>
    </citation>
    <scope>NUCLEOTIDE SEQUENCE [LARGE SCALE GENOMIC DNA]</scope>
    <source>
        <strain evidence="1 2">KUC8140</strain>
    </source>
</reference>
<dbReference type="InParanoid" id="A0A0H2RHK5"/>
<accession>A0A0H2RHK5</accession>
<evidence type="ECO:0000313" key="2">
    <source>
        <dbReference type="Proteomes" id="UP000053477"/>
    </source>
</evidence>
<evidence type="ECO:0008006" key="3">
    <source>
        <dbReference type="Google" id="ProtNLM"/>
    </source>
</evidence>
<dbReference type="AlphaFoldDB" id="A0A0H2RHK5"/>
<sequence length="472" mass="52177">MLFQFYSGMKADLTRTLAILHAVDRGDSWEGYEADLQKVEFDLRESVTYEIKLVVGVPLIAVLPNVSSLTSIEDLSLVLDLDKPLLCQDHTLARPTGEGLEYRNRKSSIASFLSISDSNRAATDEGHPQTSTVLSFWAVPLNSVLVRCPTSFIGLSDGMTVLDDRPESFSWATPVPSILGIWAHMSHVSAVTVTRHDHGGVCTWLHVAVGELLCFVASERKGNKGAGALFMAGLTPGGVVDEDLLFWTCLRVSAGCDLYLRPGSLYHIVTVADTIGVGGHFFSASHFTRTLETVIVEHFHVDDSADPEQSRVHIALFKVLRKYVDGIASNQRLPNARQFASLILLCAILDQLPPKTNPNHKKMPAWIETSEFTIDHGFALTYVIEIAGLLRPLDTYQKRRIVRRMRLQWRLCQELHKWCVATFGAATRLRGTKKVLLDVPNSLEDLLALGGEVSTILDSNVDGNHGDLGFFE</sequence>
<proteinExistence type="predicted"/>
<evidence type="ECO:0000313" key="1">
    <source>
        <dbReference type="EMBL" id="KLO04351.1"/>
    </source>
</evidence>
<dbReference type="Proteomes" id="UP000053477">
    <property type="component" value="Unassembled WGS sequence"/>
</dbReference>